<evidence type="ECO:0000313" key="2">
    <source>
        <dbReference type="Proteomes" id="UP001632037"/>
    </source>
</evidence>
<organism evidence="1 2">
    <name type="scientific">Phytophthora oleae</name>
    <dbReference type="NCBI Taxonomy" id="2107226"/>
    <lineage>
        <taxon>Eukaryota</taxon>
        <taxon>Sar</taxon>
        <taxon>Stramenopiles</taxon>
        <taxon>Oomycota</taxon>
        <taxon>Peronosporomycetes</taxon>
        <taxon>Peronosporales</taxon>
        <taxon>Peronosporaceae</taxon>
        <taxon>Phytophthora</taxon>
    </lineage>
</organism>
<proteinExistence type="predicted"/>
<sequence length="59" mass="6628">MKCAFVDCINPKLPAIYPCSVCEREVHLVCSNDLYDPDNIACFVCVRLKGEDGKQVVQH</sequence>
<evidence type="ECO:0008006" key="3">
    <source>
        <dbReference type="Google" id="ProtNLM"/>
    </source>
</evidence>
<gene>
    <name evidence="1" type="ORF">V7S43_018600</name>
</gene>
<dbReference type="Proteomes" id="UP001632037">
    <property type="component" value="Unassembled WGS sequence"/>
</dbReference>
<comment type="caution">
    <text evidence="1">The sequence shown here is derived from an EMBL/GenBank/DDBJ whole genome shotgun (WGS) entry which is preliminary data.</text>
</comment>
<dbReference type="AlphaFoldDB" id="A0ABD3EQ14"/>
<evidence type="ECO:0000313" key="1">
    <source>
        <dbReference type="EMBL" id="KAL3656520.1"/>
    </source>
</evidence>
<reference evidence="1 2" key="1">
    <citation type="submission" date="2024-09" db="EMBL/GenBank/DDBJ databases">
        <title>Genome sequencing and assembly of Phytophthora oleae, isolate VK10A, causative agent of rot of olive drupes.</title>
        <authorList>
            <person name="Conti Taguali S."/>
            <person name="Riolo M."/>
            <person name="La Spada F."/>
            <person name="Cacciola S.O."/>
            <person name="Dionisio G."/>
        </authorList>
    </citation>
    <scope>NUCLEOTIDE SEQUENCE [LARGE SCALE GENOMIC DNA]</scope>
    <source>
        <strain evidence="1 2">VK10A</strain>
    </source>
</reference>
<keyword evidence="2" id="KW-1185">Reference proteome</keyword>
<name>A0ABD3EQ14_9STRA</name>
<protein>
    <recommendedName>
        <fullName evidence="3">Zinc finger PHD-type domain-containing protein</fullName>
    </recommendedName>
</protein>
<accession>A0ABD3EQ14</accession>
<dbReference type="EMBL" id="JBIMZQ010000079">
    <property type="protein sequence ID" value="KAL3656520.1"/>
    <property type="molecule type" value="Genomic_DNA"/>
</dbReference>